<dbReference type="Proteomes" id="UP000273278">
    <property type="component" value="Chromosome"/>
</dbReference>
<sequence>MSIEVRSFRPSDAEQAAFVWNSVVEEGDAFPQEETLTVPEAVEFFQSQSYTGVAADTDTGEVLGLYILHPNNVGRCGHIANCSYAVRPDVRGRHVGSLLVADSKETAREKGFRIIQFNAVVATNAPALALYRKMGFSQLGTVPGGFRTKDGRYEDIILHYIVL</sequence>
<dbReference type="Gene3D" id="3.40.630.30">
    <property type="match status" value="1"/>
</dbReference>
<dbReference type="InterPro" id="IPR016181">
    <property type="entry name" value="Acyl_CoA_acyltransferase"/>
</dbReference>
<dbReference type="EMBL" id="CP017686">
    <property type="protein sequence ID" value="AYQ55410.1"/>
    <property type="molecule type" value="Genomic_DNA"/>
</dbReference>
<dbReference type="PANTHER" id="PTHR43138">
    <property type="entry name" value="ACETYLTRANSFERASE, GNAT FAMILY"/>
    <property type="match status" value="1"/>
</dbReference>
<dbReference type="Pfam" id="PF00583">
    <property type="entry name" value="Acetyltransf_1"/>
    <property type="match status" value="1"/>
</dbReference>
<feature type="domain" description="N-acetyltransferase" evidence="1">
    <location>
        <begin position="3"/>
        <end position="160"/>
    </location>
</feature>
<gene>
    <name evidence="2" type="ORF">BKD89_06315</name>
</gene>
<dbReference type="PROSITE" id="PS51186">
    <property type="entry name" value="GNAT"/>
    <property type="match status" value="1"/>
</dbReference>
<dbReference type="GeneID" id="41322060"/>
<keyword evidence="2" id="KW-0808">Transferase</keyword>
<protein>
    <submittedName>
        <fullName evidence="2">GNAT family N-acetyltransferase</fullName>
    </submittedName>
</protein>
<reference evidence="2 3" key="1">
    <citation type="submission" date="2016-10" db="EMBL/GenBank/DDBJ databases">
        <title>Complete genome of the TMA-utilizing, human hosted archaeon Methanomethylophilus alvus Gen. nov, sp. nov., strain Mx-05, derived from a pure culture.</title>
        <authorList>
            <person name="Brugere J.-F."/>
            <person name="Ben Hania W."/>
            <person name="Chaudhary P.P."/>
            <person name="Gaci N."/>
            <person name="Borrel G."/>
            <person name="Cao Van Tuat L."/>
            <person name="Fardeau M.-L."/>
            <person name="Harris H.M.B."/>
            <person name="O'Toole P.W."/>
            <person name="Ollivier B."/>
        </authorList>
    </citation>
    <scope>NUCLEOTIDE SEQUENCE [LARGE SCALE GENOMIC DNA]</scope>
    <source>
        <strain evidence="2 3">Mx-05</strain>
    </source>
</reference>
<accession>A0A3G3IHV2</accession>
<dbReference type="GO" id="GO:0016747">
    <property type="term" value="F:acyltransferase activity, transferring groups other than amino-acyl groups"/>
    <property type="evidence" value="ECO:0007669"/>
    <property type="project" value="InterPro"/>
</dbReference>
<dbReference type="AlphaFoldDB" id="A0A3G3IHV2"/>
<dbReference type="InterPro" id="IPR052742">
    <property type="entry name" value="Mito_N-acetyltransferase"/>
</dbReference>
<proteinExistence type="predicted"/>
<dbReference type="PANTHER" id="PTHR43138:SF1">
    <property type="entry name" value="N-ACETYLTRANSFERASE ACA1"/>
    <property type="match status" value="1"/>
</dbReference>
<evidence type="ECO:0000313" key="3">
    <source>
        <dbReference type="Proteomes" id="UP000273278"/>
    </source>
</evidence>
<evidence type="ECO:0000259" key="1">
    <source>
        <dbReference type="PROSITE" id="PS51186"/>
    </source>
</evidence>
<evidence type="ECO:0000313" key="2">
    <source>
        <dbReference type="EMBL" id="AYQ55410.1"/>
    </source>
</evidence>
<organism evidence="2 3">
    <name type="scientific">Methanomethylophilus alvi</name>
    <dbReference type="NCBI Taxonomy" id="1291540"/>
    <lineage>
        <taxon>Archaea</taxon>
        <taxon>Methanobacteriati</taxon>
        <taxon>Thermoplasmatota</taxon>
        <taxon>Thermoplasmata</taxon>
        <taxon>Methanomassiliicoccales</taxon>
        <taxon>Methanomethylophilaceae</taxon>
        <taxon>Methanomethylophilus</taxon>
    </lineage>
</organism>
<dbReference type="SUPFAM" id="SSF55729">
    <property type="entry name" value="Acyl-CoA N-acyltransferases (Nat)"/>
    <property type="match status" value="1"/>
</dbReference>
<name>A0A3G3IHV2_9ARCH</name>
<dbReference type="CDD" id="cd04301">
    <property type="entry name" value="NAT_SF"/>
    <property type="match status" value="1"/>
</dbReference>
<dbReference type="InterPro" id="IPR000182">
    <property type="entry name" value="GNAT_dom"/>
</dbReference>
<dbReference type="RefSeq" id="WP_048097851.1">
    <property type="nucleotide sequence ID" value="NZ_CAYARO010000015.1"/>
</dbReference>